<evidence type="ECO:0000259" key="3">
    <source>
        <dbReference type="Pfam" id="PF16343"/>
    </source>
</evidence>
<accession>A0A653XL35</accession>
<name>A0A653XL35_SPHMU</name>
<reference evidence="4 5" key="1">
    <citation type="submission" date="2019-10" db="EMBL/GenBank/DDBJ databases">
        <authorList>
            <person name="Karimi E."/>
        </authorList>
    </citation>
    <scope>NUCLEOTIDE SEQUENCE [LARGE SCALE GENOMIC DNA]</scope>
    <source>
        <strain evidence="4">Sphingobacterium sp. 8BC</strain>
    </source>
</reference>
<dbReference type="InterPro" id="IPR025371">
    <property type="entry name" value="BT_3044-like_C"/>
</dbReference>
<feature type="domain" description="BT-3044-like C-terminal" evidence="2">
    <location>
        <begin position="166"/>
        <end position="309"/>
    </location>
</feature>
<dbReference type="EMBL" id="CABWMV010000001">
    <property type="protein sequence ID" value="VXC30785.1"/>
    <property type="molecule type" value="Genomic_DNA"/>
</dbReference>
<evidence type="ECO:0000313" key="4">
    <source>
        <dbReference type="EMBL" id="VXC30785.1"/>
    </source>
</evidence>
<dbReference type="Proteomes" id="UP000432350">
    <property type="component" value="Unassembled WGS sequence"/>
</dbReference>
<evidence type="ECO:0000313" key="5">
    <source>
        <dbReference type="Proteomes" id="UP000432350"/>
    </source>
</evidence>
<evidence type="ECO:0000259" key="2">
    <source>
        <dbReference type="Pfam" id="PF14274"/>
    </source>
</evidence>
<evidence type="ECO:0008006" key="6">
    <source>
        <dbReference type="Google" id="ProtNLM"/>
    </source>
</evidence>
<feature type="chain" id="PRO_5024863360" description="DUF4973 domain-containing protein" evidence="1">
    <location>
        <begin position="22"/>
        <end position="327"/>
    </location>
</feature>
<feature type="signal peptide" evidence="1">
    <location>
        <begin position="1"/>
        <end position="21"/>
    </location>
</feature>
<dbReference type="AlphaFoldDB" id="A0A653XL35"/>
<dbReference type="InterPro" id="IPR032509">
    <property type="entry name" value="DUF4973"/>
</dbReference>
<feature type="domain" description="DUF4973" evidence="3">
    <location>
        <begin position="24"/>
        <end position="152"/>
    </location>
</feature>
<sequence>MNKLYIQFFLLLILSIFGACNDEWKEEQYEHYISFKAPLDNNGVANIHVRYKDAAKSTFLQPLIVSGSTNNESNFSVQVGVDADTLNVLNFERFQNRKDFYYQQLSSNYFSFPATVNINSGENTGLLAIDFSLKGIDMTEKWVLPLTIMDDPSANYKGHPRKYYKKAILRVNPFNDYSGNYSGAALLTRMEGQENETPVVKSEIRSYVVDENTVFFYAGNIDEERQDRRNYKIYATFTKTGTVTFRSDNPNIKFVVNKDASYTVSEAMDKVRPYLKWRWLTINNIDYEFTDYTMIPNVPIRYKVAGSLTLARKLNTQIPDEDQAIEW</sequence>
<protein>
    <recommendedName>
        <fullName evidence="6">DUF4973 domain-containing protein</fullName>
    </recommendedName>
</protein>
<dbReference type="RefSeq" id="WP_070562406.1">
    <property type="nucleotide sequence ID" value="NZ_DAIQJZ010000049.1"/>
</dbReference>
<keyword evidence="1" id="KW-0732">Signal</keyword>
<evidence type="ECO:0000256" key="1">
    <source>
        <dbReference type="SAM" id="SignalP"/>
    </source>
</evidence>
<dbReference type="Pfam" id="PF14274">
    <property type="entry name" value="BT_3044-like_C"/>
    <property type="match status" value="1"/>
</dbReference>
<dbReference type="Gene3D" id="2.60.40.1740">
    <property type="entry name" value="hypothetical protein (bacova_03559)"/>
    <property type="match status" value="1"/>
</dbReference>
<proteinExistence type="predicted"/>
<dbReference type="PROSITE" id="PS51257">
    <property type="entry name" value="PROKAR_LIPOPROTEIN"/>
    <property type="match status" value="1"/>
</dbReference>
<dbReference type="Gene3D" id="2.40.128.440">
    <property type="entry name" value="Uncharacterised protein PF14274, DUF4361"/>
    <property type="match status" value="1"/>
</dbReference>
<organism evidence="4 5">
    <name type="scientific">Sphingobacterium multivorum</name>
    <dbReference type="NCBI Taxonomy" id="28454"/>
    <lineage>
        <taxon>Bacteria</taxon>
        <taxon>Pseudomonadati</taxon>
        <taxon>Bacteroidota</taxon>
        <taxon>Sphingobacteriia</taxon>
        <taxon>Sphingobacteriales</taxon>
        <taxon>Sphingobacteriaceae</taxon>
        <taxon>Sphingobacterium</taxon>
    </lineage>
</organism>
<gene>
    <name evidence="4" type="ORF">SPHINGO8BC_10052</name>
</gene>
<dbReference type="Pfam" id="PF16343">
    <property type="entry name" value="DUF4973"/>
    <property type="match status" value="1"/>
</dbReference>